<sequence>MANDSSKVLISRRRRPQSSPDWAFLPSGILDLILDHLIQVVDYLRFSAVCKPWLSAALYQKDRRRRESIIHNQSVPMLLTPPFPPEKAAGDHHRQWRLYSVTSGKLLNFDQLKMVARPPPYQRFSGSSYGWLGAENKDSSITFFNPFSGKCVRFPPAHPCPPQINRWDPVWANYLVHQPVVKFFCSSDPNNFELSDGDFVIGAIFGSYNDFAYIKPGSNECSGWTYIGSSRRGFTDAVYHLRKFYLVDNYCCVTSVDVSTGGIGSDTTTSEAKPPHVEVVVPPIDSYNRRVYLVVSSGGGDLLLVHALRHPTRWQTIVSQRRRPPSSPDWASLPSGILDLILDHLIQVVDYLRFSAVCKPWLSAALYQKDRRRKESIIHNQSVPMLLTPPLPPKKAAGDHHRRWRLYSVTSGKLLNWDQLKMVARRPPNQRLCGSSYGWLGAVNEDSSITFFNPFSGTCVRFPRAHPCPPQINLRDPLWGNYLFEKQVLKFVCSSDPNNFELFDGDFVIGTIFGSYDDFAYIKPGSSGWTYISSTRPRGFTDAVYHLGKFYLVDNYCCVTSVDVSTGGTGRDTTTTTTEAKPPHVEVVIPPTDSCNGRVYLVVSSGGGDLLLVHAIPHPTRWQTTGKSKRDSLVLAEESPSVFHLPKLKLLQEKRYLRVFPLIMLKVSLGWGHGLAFRSADGRFGQMVQNNLSNELLNT</sequence>
<feature type="domain" description="F-box" evidence="1">
    <location>
        <begin position="333"/>
        <end position="374"/>
    </location>
</feature>
<dbReference type="PANTHER" id="PTHR44259:SF93">
    <property type="entry name" value="PROTEIN, PUTATIVE (DUF295)-RELATED"/>
    <property type="match status" value="1"/>
</dbReference>
<dbReference type="InterPro" id="IPR036047">
    <property type="entry name" value="F-box-like_dom_sf"/>
</dbReference>
<dbReference type="Pfam" id="PF03478">
    <property type="entry name" value="Beta-prop_KIB1-4"/>
    <property type="match status" value="2"/>
</dbReference>
<evidence type="ECO:0000313" key="2">
    <source>
        <dbReference type="EMBL" id="KAG5534127.1"/>
    </source>
</evidence>
<dbReference type="Proteomes" id="UP000823749">
    <property type="component" value="Chromosome 8"/>
</dbReference>
<name>A0AAV6J135_9ERIC</name>
<feature type="domain" description="F-box" evidence="1">
    <location>
        <begin position="25"/>
        <end position="66"/>
    </location>
</feature>
<protein>
    <recommendedName>
        <fullName evidence="1">F-box domain-containing protein</fullName>
    </recommendedName>
</protein>
<keyword evidence="3" id="KW-1185">Reference proteome</keyword>
<accession>A0AAV6J135</accession>
<comment type="caution">
    <text evidence="2">The sequence shown here is derived from an EMBL/GenBank/DDBJ whole genome shotgun (WGS) entry which is preliminary data.</text>
</comment>
<dbReference type="EMBL" id="JACTNZ010000008">
    <property type="protein sequence ID" value="KAG5534127.1"/>
    <property type="molecule type" value="Genomic_DNA"/>
</dbReference>
<dbReference type="InterPro" id="IPR050942">
    <property type="entry name" value="F-box_BR-signaling"/>
</dbReference>
<reference evidence="2" key="1">
    <citation type="submission" date="2020-08" db="EMBL/GenBank/DDBJ databases">
        <title>Plant Genome Project.</title>
        <authorList>
            <person name="Zhang R.-G."/>
        </authorList>
    </citation>
    <scope>NUCLEOTIDE SEQUENCE</scope>
    <source>
        <strain evidence="2">WSP0</strain>
        <tissue evidence="2">Leaf</tissue>
    </source>
</reference>
<dbReference type="PANTHER" id="PTHR44259">
    <property type="entry name" value="OS07G0183000 PROTEIN-RELATED"/>
    <property type="match status" value="1"/>
</dbReference>
<dbReference type="Gene3D" id="1.20.1280.50">
    <property type="match status" value="1"/>
</dbReference>
<dbReference type="InterPro" id="IPR001810">
    <property type="entry name" value="F-box_dom"/>
</dbReference>
<dbReference type="AlphaFoldDB" id="A0AAV6J135"/>
<evidence type="ECO:0000313" key="3">
    <source>
        <dbReference type="Proteomes" id="UP000823749"/>
    </source>
</evidence>
<dbReference type="SMART" id="SM00256">
    <property type="entry name" value="FBOX"/>
    <property type="match status" value="2"/>
</dbReference>
<gene>
    <name evidence="2" type="ORF">RHGRI_022312</name>
</gene>
<organism evidence="2 3">
    <name type="scientific">Rhododendron griersonianum</name>
    <dbReference type="NCBI Taxonomy" id="479676"/>
    <lineage>
        <taxon>Eukaryota</taxon>
        <taxon>Viridiplantae</taxon>
        <taxon>Streptophyta</taxon>
        <taxon>Embryophyta</taxon>
        <taxon>Tracheophyta</taxon>
        <taxon>Spermatophyta</taxon>
        <taxon>Magnoliopsida</taxon>
        <taxon>eudicotyledons</taxon>
        <taxon>Gunneridae</taxon>
        <taxon>Pentapetalae</taxon>
        <taxon>asterids</taxon>
        <taxon>Ericales</taxon>
        <taxon>Ericaceae</taxon>
        <taxon>Ericoideae</taxon>
        <taxon>Rhodoreae</taxon>
        <taxon>Rhododendron</taxon>
    </lineage>
</organism>
<evidence type="ECO:0000259" key="1">
    <source>
        <dbReference type="SMART" id="SM00256"/>
    </source>
</evidence>
<dbReference type="InterPro" id="IPR005174">
    <property type="entry name" value="KIB1-4_b-propeller"/>
</dbReference>
<proteinExistence type="predicted"/>
<dbReference type="SUPFAM" id="SSF81383">
    <property type="entry name" value="F-box domain"/>
    <property type="match status" value="2"/>
</dbReference>